<gene>
    <name evidence="8" type="ORF">HG535_0H02910</name>
</gene>
<dbReference type="SMART" id="SM00693">
    <property type="entry name" value="DysFN"/>
    <property type="match status" value="1"/>
</dbReference>
<evidence type="ECO:0000256" key="5">
    <source>
        <dbReference type="ARBA" id="ARBA00023140"/>
    </source>
</evidence>
<evidence type="ECO:0000256" key="4">
    <source>
        <dbReference type="ARBA" id="ARBA00023136"/>
    </source>
</evidence>
<dbReference type="KEGG" id="zmk:HG535_0H02910"/>
<keyword evidence="2 6" id="KW-0812">Transmembrane</keyword>
<dbReference type="EMBL" id="CP058611">
    <property type="protein sequence ID" value="QLG74964.1"/>
    <property type="molecule type" value="Genomic_DNA"/>
</dbReference>
<evidence type="ECO:0000259" key="7">
    <source>
        <dbReference type="SMART" id="SM00693"/>
    </source>
</evidence>
<evidence type="ECO:0000313" key="8">
    <source>
        <dbReference type="EMBL" id="QLG74964.1"/>
    </source>
</evidence>
<dbReference type="OrthoDB" id="5586090at2759"/>
<dbReference type="PANTHER" id="PTHR31679">
    <property type="entry name" value="PEROXISOMAL MEMBRANE PROTEIN PEX30-RELATED"/>
    <property type="match status" value="1"/>
</dbReference>
<organism evidence="8 9">
    <name type="scientific">Zygotorulaspora mrakii</name>
    <name type="common">Zygosaccharomyces mrakii</name>
    <dbReference type="NCBI Taxonomy" id="42260"/>
    <lineage>
        <taxon>Eukaryota</taxon>
        <taxon>Fungi</taxon>
        <taxon>Dikarya</taxon>
        <taxon>Ascomycota</taxon>
        <taxon>Saccharomycotina</taxon>
        <taxon>Saccharomycetes</taxon>
        <taxon>Saccharomycetales</taxon>
        <taxon>Saccharomycetaceae</taxon>
        <taxon>Zygotorulaspora</taxon>
    </lineage>
</organism>
<keyword evidence="5" id="KW-0576">Peroxisome</keyword>
<feature type="domain" description="Peroxin/Ferlin" evidence="7">
    <location>
        <begin position="297"/>
        <end position="364"/>
    </location>
</feature>
<evidence type="ECO:0000256" key="2">
    <source>
        <dbReference type="ARBA" id="ARBA00022692"/>
    </source>
</evidence>
<evidence type="ECO:0000256" key="6">
    <source>
        <dbReference type="SAM" id="Phobius"/>
    </source>
</evidence>
<evidence type="ECO:0000313" key="9">
    <source>
        <dbReference type="Proteomes" id="UP000509704"/>
    </source>
</evidence>
<sequence length="400" mass="46750">MSNTGGVSAEYRCYSKFIYNHGQKPSLTRATDSKISSVLHRFYPMLIIFDGALNNIMWMCEDICLPFIYMVMITLVIDMLSLCETSASSGKSVFGKISTLWLGMIGFVVLLYSFLYYVVTVYQDLDQYEPPTLDDIVILLESVIDKLETIRKETVSRTLRIRTWLDVLKFAIFLTPIQYVLMRYLSVRDYALGVVVCCLLVHSIWFQSTFRLFWRVLATRIAYFSVLSIFHDRKQIIYSPLIDPSTVNEKTSATIFVPYAQPMHKMSGNKLQLELLKLYPLNNVINGISKMPCPGVIAINIYIVHENQRKWKPNNVWEPKLLPYEKPKYCIELNGHLNACKSPWEYQESLAEDWEWLDDCWKPSEWAYSDSDWNVIGHNDSLEAYTRTKIWRRRVFKVFK</sequence>
<dbReference type="RefSeq" id="XP_037146689.1">
    <property type="nucleotide sequence ID" value="XM_037290794.1"/>
</dbReference>
<evidence type="ECO:0000256" key="1">
    <source>
        <dbReference type="ARBA" id="ARBA00004585"/>
    </source>
</evidence>
<dbReference type="GO" id="GO:0007031">
    <property type="term" value="P:peroxisome organization"/>
    <property type="evidence" value="ECO:0007669"/>
    <property type="project" value="UniProtKB-ARBA"/>
</dbReference>
<name>A0A7H9B9J3_ZYGMR</name>
<evidence type="ECO:0000256" key="3">
    <source>
        <dbReference type="ARBA" id="ARBA00022989"/>
    </source>
</evidence>
<feature type="transmembrane region" description="Helical" evidence="6">
    <location>
        <begin position="161"/>
        <end position="182"/>
    </location>
</feature>
<dbReference type="InterPro" id="IPR052646">
    <property type="entry name" value="Peroxisomal_PEX28-32"/>
</dbReference>
<dbReference type="InterPro" id="IPR010482">
    <property type="entry name" value="TECPR1-like_DysF"/>
</dbReference>
<reference evidence="8 9" key="1">
    <citation type="submission" date="2020-07" db="EMBL/GenBank/DDBJ databases">
        <title>The yeast mating-type switching endonuclease HO is a domesticated member of an unorthodox homing genetic element family.</title>
        <authorList>
            <person name="Coughlan A.Y."/>
            <person name="Lombardi L."/>
            <person name="Braun-Galleani S."/>
            <person name="Martos A.R."/>
            <person name="Galeote V."/>
            <person name="Bigey F."/>
            <person name="Dequin S."/>
            <person name="Byrne K.P."/>
            <person name="Wolfe K.H."/>
        </authorList>
    </citation>
    <scope>NUCLEOTIDE SEQUENCE [LARGE SCALE GENOMIC DNA]</scope>
    <source>
        <strain evidence="8 9">NRRL Y-6702</strain>
    </source>
</reference>
<keyword evidence="3 6" id="KW-1133">Transmembrane helix</keyword>
<dbReference type="Pfam" id="PF06398">
    <property type="entry name" value="Pex24p"/>
    <property type="match status" value="1"/>
</dbReference>
<dbReference type="AlphaFoldDB" id="A0A7H9B9J3"/>
<keyword evidence="4 6" id="KW-0472">Membrane</keyword>
<feature type="transmembrane region" description="Helical" evidence="6">
    <location>
        <begin position="189"/>
        <end position="206"/>
    </location>
</feature>
<comment type="subcellular location">
    <subcellularLocation>
        <location evidence="1">Peroxisome membrane</location>
        <topology evidence="1">Multi-pass membrane protein</topology>
    </subcellularLocation>
</comment>
<dbReference type="GO" id="GO:0005778">
    <property type="term" value="C:peroxisomal membrane"/>
    <property type="evidence" value="ECO:0007669"/>
    <property type="project" value="UniProtKB-SubCell"/>
</dbReference>
<proteinExistence type="predicted"/>
<feature type="transmembrane region" description="Helical" evidence="6">
    <location>
        <begin position="99"/>
        <end position="119"/>
    </location>
</feature>
<dbReference type="PANTHER" id="PTHR31679:SF3">
    <property type="entry name" value="PEROXISOMAL MEMBRANE PROTEIN PEX32"/>
    <property type="match status" value="1"/>
</dbReference>
<accession>A0A7H9B9J3</accession>
<dbReference type="GeneID" id="59238767"/>
<dbReference type="Proteomes" id="UP000509704">
    <property type="component" value="Chromosome 8"/>
</dbReference>
<protein>
    <recommendedName>
        <fullName evidence="7">Peroxin/Ferlin domain-containing protein</fullName>
    </recommendedName>
</protein>
<feature type="transmembrane region" description="Helical" evidence="6">
    <location>
        <begin position="67"/>
        <end position="87"/>
    </location>
</feature>
<dbReference type="InterPro" id="IPR006614">
    <property type="entry name" value="Peroxin/Ferlin"/>
</dbReference>
<keyword evidence="9" id="KW-1185">Reference proteome</keyword>